<dbReference type="NCBIfam" id="TIGR02937">
    <property type="entry name" value="sigma70-ECF"/>
    <property type="match status" value="1"/>
</dbReference>
<dbReference type="Pfam" id="PF08281">
    <property type="entry name" value="Sigma70_r4_2"/>
    <property type="match status" value="1"/>
</dbReference>
<evidence type="ECO:0000256" key="1">
    <source>
        <dbReference type="ARBA" id="ARBA00010641"/>
    </source>
</evidence>
<keyword evidence="10" id="KW-1185">Reference proteome</keyword>
<sequence>MAAGSTGQSGKSDRFSGGHRTASHDGATPGDDPMHDEDLLDPADPDSENLEKDPETEADAQQSDADGVGEDMASLALNPGMMAGSEADLAPGRANGFAEELQAVAAKPAETGDAEIMLRLKAGELECFDYLMNKYRRPIVHFMYRMVHNQAIAEEMAQEVFLRVYRSRETYRAEARFTTWLYRIATNLAVNHARDTKNERTAPTVHLDEPDPETGSMHDVADETPTIEADMVRAERMRAIKAHVMALPERQRSAVLMHKYQEMDYKQIGSVLKLSESATKSLLFRAYQTLRERLKEFV</sequence>
<feature type="region of interest" description="Disordered" evidence="6">
    <location>
        <begin position="196"/>
        <end position="220"/>
    </location>
</feature>
<gene>
    <name evidence="9" type="ordered locus">Terro_1133</name>
</gene>
<feature type="compositionally biased region" description="Acidic residues" evidence="6">
    <location>
        <begin position="38"/>
        <end position="48"/>
    </location>
</feature>
<protein>
    <submittedName>
        <fullName evidence="9">RNA polymerase sigma factor, sigma-70 family</fullName>
    </submittedName>
</protein>
<keyword evidence="3" id="KW-0731">Sigma factor</keyword>
<dbReference type="GO" id="GO:0006352">
    <property type="term" value="P:DNA-templated transcription initiation"/>
    <property type="evidence" value="ECO:0007669"/>
    <property type="project" value="InterPro"/>
</dbReference>
<evidence type="ECO:0000259" key="7">
    <source>
        <dbReference type="Pfam" id="PF04542"/>
    </source>
</evidence>
<feature type="compositionally biased region" description="Polar residues" evidence="6">
    <location>
        <begin position="1"/>
        <end position="10"/>
    </location>
</feature>
<evidence type="ECO:0000313" key="10">
    <source>
        <dbReference type="Proteomes" id="UP000006056"/>
    </source>
</evidence>
<dbReference type="InterPro" id="IPR039425">
    <property type="entry name" value="RNA_pol_sigma-70-like"/>
</dbReference>
<dbReference type="CDD" id="cd06171">
    <property type="entry name" value="Sigma70_r4"/>
    <property type="match status" value="1"/>
</dbReference>
<comment type="similarity">
    <text evidence="1">Belongs to the sigma-70 factor family. ECF subfamily.</text>
</comment>
<dbReference type="HOGENOM" id="CLU_952375_0_0_0"/>
<dbReference type="InterPro" id="IPR013324">
    <property type="entry name" value="RNA_pol_sigma_r3/r4-like"/>
</dbReference>
<proteinExistence type="inferred from homology"/>
<dbReference type="STRING" id="926566.Terro_1133"/>
<dbReference type="InterPro" id="IPR013249">
    <property type="entry name" value="RNA_pol_sigma70_r4_t2"/>
</dbReference>
<dbReference type="GO" id="GO:0016987">
    <property type="term" value="F:sigma factor activity"/>
    <property type="evidence" value="ECO:0007669"/>
    <property type="project" value="UniProtKB-KW"/>
</dbReference>
<evidence type="ECO:0000259" key="8">
    <source>
        <dbReference type="Pfam" id="PF08281"/>
    </source>
</evidence>
<dbReference type="SUPFAM" id="SSF88946">
    <property type="entry name" value="Sigma2 domain of RNA polymerase sigma factors"/>
    <property type="match status" value="1"/>
</dbReference>
<dbReference type="PANTHER" id="PTHR43133">
    <property type="entry name" value="RNA POLYMERASE ECF-TYPE SIGMA FACTO"/>
    <property type="match status" value="1"/>
</dbReference>
<dbReference type="EMBL" id="CP003379">
    <property type="protein sequence ID" value="AFL87452.1"/>
    <property type="molecule type" value="Genomic_DNA"/>
</dbReference>
<dbReference type="InterPro" id="IPR013325">
    <property type="entry name" value="RNA_pol_sigma_r2"/>
</dbReference>
<evidence type="ECO:0000256" key="2">
    <source>
        <dbReference type="ARBA" id="ARBA00023015"/>
    </source>
</evidence>
<keyword evidence="5" id="KW-0804">Transcription</keyword>
<dbReference type="Gene3D" id="1.10.10.10">
    <property type="entry name" value="Winged helix-like DNA-binding domain superfamily/Winged helix DNA-binding domain"/>
    <property type="match status" value="1"/>
</dbReference>
<dbReference type="Pfam" id="PF04542">
    <property type="entry name" value="Sigma70_r2"/>
    <property type="match status" value="1"/>
</dbReference>
<feature type="domain" description="RNA polymerase sigma factor 70 region 4 type 2" evidence="8">
    <location>
        <begin position="244"/>
        <end position="290"/>
    </location>
</feature>
<dbReference type="InterPro" id="IPR014284">
    <property type="entry name" value="RNA_pol_sigma-70_dom"/>
</dbReference>
<dbReference type="eggNOG" id="COG1595">
    <property type="taxonomic scope" value="Bacteria"/>
</dbReference>
<dbReference type="Gene3D" id="1.10.1740.10">
    <property type="match status" value="1"/>
</dbReference>
<dbReference type="AlphaFoldDB" id="I3ZDY4"/>
<dbReference type="KEGG" id="trs:Terro_1133"/>
<feature type="region of interest" description="Disordered" evidence="6">
    <location>
        <begin position="1"/>
        <end position="67"/>
    </location>
</feature>
<evidence type="ECO:0000256" key="3">
    <source>
        <dbReference type="ARBA" id="ARBA00023082"/>
    </source>
</evidence>
<evidence type="ECO:0000313" key="9">
    <source>
        <dbReference type="EMBL" id="AFL87452.1"/>
    </source>
</evidence>
<dbReference type="InterPro" id="IPR007627">
    <property type="entry name" value="RNA_pol_sigma70_r2"/>
</dbReference>
<evidence type="ECO:0000256" key="5">
    <source>
        <dbReference type="ARBA" id="ARBA00023163"/>
    </source>
</evidence>
<dbReference type="SUPFAM" id="SSF88659">
    <property type="entry name" value="Sigma3 and sigma4 domains of RNA polymerase sigma factors"/>
    <property type="match status" value="1"/>
</dbReference>
<dbReference type="PANTHER" id="PTHR43133:SF8">
    <property type="entry name" value="RNA POLYMERASE SIGMA FACTOR HI_1459-RELATED"/>
    <property type="match status" value="1"/>
</dbReference>
<dbReference type="InterPro" id="IPR036388">
    <property type="entry name" value="WH-like_DNA-bd_sf"/>
</dbReference>
<organism evidence="9 10">
    <name type="scientific">Terriglobus roseus (strain DSM 18391 / NRRL B-41598 / KBS 63)</name>
    <dbReference type="NCBI Taxonomy" id="926566"/>
    <lineage>
        <taxon>Bacteria</taxon>
        <taxon>Pseudomonadati</taxon>
        <taxon>Acidobacteriota</taxon>
        <taxon>Terriglobia</taxon>
        <taxon>Terriglobales</taxon>
        <taxon>Acidobacteriaceae</taxon>
        <taxon>Terriglobus</taxon>
    </lineage>
</organism>
<reference evidence="9 10" key="1">
    <citation type="submission" date="2012-06" db="EMBL/GenBank/DDBJ databases">
        <title>Complete genome of Terriglobus roseus DSM 18391.</title>
        <authorList>
            <consortium name="US DOE Joint Genome Institute (JGI-PGF)"/>
            <person name="Lucas S."/>
            <person name="Copeland A."/>
            <person name="Lapidus A."/>
            <person name="Glavina del Rio T."/>
            <person name="Dalin E."/>
            <person name="Tice H."/>
            <person name="Bruce D."/>
            <person name="Goodwin L."/>
            <person name="Pitluck S."/>
            <person name="Peters L."/>
            <person name="Mikhailova N."/>
            <person name="Munk A.C.C."/>
            <person name="Kyrpides N."/>
            <person name="Mavromatis K."/>
            <person name="Ivanova N."/>
            <person name="Brettin T."/>
            <person name="Detter J.C."/>
            <person name="Han C."/>
            <person name="Larimer F."/>
            <person name="Land M."/>
            <person name="Hauser L."/>
            <person name="Markowitz V."/>
            <person name="Cheng J.-F."/>
            <person name="Hugenholtz P."/>
            <person name="Woyke T."/>
            <person name="Wu D."/>
            <person name="Brambilla E."/>
            <person name="Klenk H.-P."/>
            <person name="Eisen J.A."/>
        </authorList>
    </citation>
    <scope>NUCLEOTIDE SEQUENCE [LARGE SCALE GENOMIC DNA]</scope>
    <source>
        <strain evidence="10">DSM 18391 / NRRL B-41598 / KBS 63</strain>
    </source>
</reference>
<keyword evidence="4" id="KW-0238">DNA-binding</keyword>
<name>I3ZDY4_TERRK</name>
<accession>I3ZDY4</accession>
<dbReference type="GO" id="GO:0003677">
    <property type="term" value="F:DNA binding"/>
    <property type="evidence" value="ECO:0007669"/>
    <property type="project" value="UniProtKB-KW"/>
</dbReference>
<evidence type="ECO:0000256" key="6">
    <source>
        <dbReference type="SAM" id="MobiDB-lite"/>
    </source>
</evidence>
<keyword evidence="2" id="KW-0805">Transcription regulation</keyword>
<dbReference type="Proteomes" id="UP000006056">
    <property type="component" value="Chromosome"/>
</dbReference>
<evidence type="ECO:0000256" key="4">
    <source>
        <dbReference type="ARBA" id="ARBA00023125"/>
    </source>
</evidence>
<feature type="domain" description="RNA polymerase sigma-70 region 2" evidence="7">
    <location>
        <begin position="131"/>
        <end position="197"/>
    </location>
</feature>